<dbReference type="EMBL" id="VTXW01000033">
    <property type="protein sequence ID" value="NOH35990.1"/>
    <property type="molecule type" value="Genomic_DNA"/>
</dbReference>
<dbReference type="SUPFAM" id="SSF49879">
    <property type="entry name" value="SMAD/FHA domain"/>
    <property type="match status" value="1"/>
</dbReference>
<feature type="domain" description="YscD cytoplasmic" evidence="2">
    <location>
        <begin position="5"/>
        <end position="91"/>
    </location>
</feature>
<name>A0A7Y3YTG2_9VIBR</name>
<dbReference type="Proteomes" id="UP000525336">
    <property type="component" value="Unassembled WGS sequence"/>
</dbReference>
<organism evidence="4 5">
    <name type="scientific">Vibrio chagasii</name>
    <dbReference type="NCBI Taxonomy" id="170679"/>
    <lineage>
        <taxon>Bacteria</taxon>
        <taxon>Pseudomonadati</taxon>
        <taxon>Pseudomonadota</taxon>
        <taxon>Gammaproteobacteria</taxon>
        <taxon>Vibrionales</taxon>
        <taxon>Vibrionaceae</taxon>
        <taxon>Vibrio</taxon>
    </lineage>
</organism>
<comment type="caution">
    <text evidence="4">The sequence shown here is derived from an EMBL/GenBank/DDBJ whole genome shotgun (WGS) entry which is preliminary data.</text>
</comment>
<evidence type="ECO:0000313" key="5">
    <source>
        <dbReference type="Proteomes" id="UP000525336"/>
    </source>
</evidence>
<dbReference type="InterPro" id="IPR032030">
    <property type="entry name" value="YscD_cytoplasmic_dom"/>
</dbReference>
<keyword evidence="1" id="KW-0812">Transmembrane</keyword>
<dbReference type="CDD" id="cd00060">
    <property type="entry name" value="FHA"/>
    <property type="match status" value="1"/>
</dbReference>
<gene>
    <name evidence="4" type="ORF">F0245_21970</name>
</gene>
<evidence type="ECO:0000259" key="3">
    <source>
        <dbReference type="Pfam" id="PF21934"/>
    </source>
</evidence>
<reference evidence="4 5" key="1">
    <citation type="submission" date="2019-09" db="EMBL/GenBank/DDBJ databases">
        <title>Draft genome sequencing and comparative genomics of hatchery-associated Vibrios.</title>
        <authorList>
            <person name="Kehlet-Delgado H."/>
            <person name="Mueller R.S."/>
        </authorList>
    </citation>
    <scope>NUCLEOTIDE SEQUENCE [LARGE SCALE GENOMIC DNA]</scope>
    <source>
        <strain evidence="4 5">00-90-10</strain>
    </source>
</reference>
<dbReference type="RefSeq" id="WP_171369229.1">
    <property type="nucleotide sequence ID" value="NZ_VTXW01000033.1"/>
</dbReference>
<dbReference type="InterPro" id="IPR053946">
    <property type="entry name" value="YscD_ppl_3rd"/>
</dbReference>
<dbReference type="InterPro" id="IPR008984">
    <property type="entry name" value="SMAD_FHA_dom_sf"/>
</dbReference>
<keyword evidence="1" id="KW-0472">Membrane</keyword>
<proteinExistence type="predicted"/>
<evidence type="ECO:0000313" key="4">
    <source>
        <dbReference type="EMBL" id="NOH35990.1"/>
    </source>
</evidence>
<protein>
    <recommendedName>
        <fullName evidence="6">EscD/YscD/HrpQ family type III secretion system inner membrane ring protein</fullName>
    </recommendedName>
</protein>
<feature type="transmembrane region" description="Helical" evidence="1">
    <location>
        <begin position="133"/>
        <end position="154"/>
    </location>
</feature>
<dbReference type="AlphaFoldDB" id="A0A7Y3YTG2"/>
<dbReference type="Pfam" id="PF21934">
    <property type="entry name" value="Yop-YscD_ppl_3rd"/>
    <property type="match status" value="1"/>
</dbReference>
<sequence>MLELRVLNGVHKGAILPLCEGSITIGSNDSCDLTIYESNIEPTHFTLHFDGKVCSLLHQNGGVLDITNTAIEIGQTLLPNSPCRIGQTWFVYTSSDEAWLNESGPTLQTEATQQEKETPPDTAHTIKTKSKRWILASMAVLVLLFGTMMTVLLAKGSEELSSIEIEPSIPVLDASGVMKQLSEMLEERGLEAMIKVEMTDEMNVAIKGRIDLTSSGVLKRMLRRFKRTFMTQVRIDDQVIVTEQGLPFEVKTIVAGKTPHVVTNNRDILFLGDEKEGYRLVDISEDRVIFDGVSRVEVVW</sequence>
<keyword evidence="1" id="KW-1133">Transmembrane helix</keyword>
<accession>A0A7Y3YTG2</accession>
<evidence type="ECO:0008006" key="6">
    <source>
        <dbReference type="Google" id="ProtNLM"/>
    </source>
</evidence>
<dbReference type="Pfam" id="PF16697">
    <property type="entry name" value="Yop-YscD_cpl"/>
    <property type="match status" value="1"/>
</dbReference>
<evidence type="ECO:0000256" key="1">
    <source>
        <dbReference type="SAM" id="Phobius"/>
    </source>
</evidence>
<dbReference type="Gene3D" id="2.60.200.20">
    <property type="match status" value="1"/>
</dbReference>
<evidence type="ECO:0000259" key="2">
    <source>
        <dbReference type="Pfam" id="PF16697"/>
    </source>
</evidence>
<feature type="domain" description="YscD-like Bon-like" evidence="3">
    <location>
        <begin position="177"/>
        <end position="239"/>
    </location>
</feature>